<feature type="binding site" evidence="2">
    <location>
        <position position="350"/>
    </location>
    <ligand>
        <name>FAD</name>
        <dbReference type="ChEBI" id="CHEBI:57692"/>
    </ligand>
</feature>
<keyword evidence="2" id="KW-0274">FAD</keyword>
<dbReference type="OrthoDB" id="7178350at2"/>
<evidence type="ECO:0000256" key="1">
    <source>
        <dbReference type="PIRSR" id="PIRSR011396-1"/>
    </source>
</evidence>
<protein>
    <submittedName>
        <fullName evidence="3">Tryptophan halogenase</fullName>
    </submittedName>
</protein>
<organism evidence="3 4">
    <name type="scientific">Thalassotalea agarivorans</name>
    <name type="common">Thalassomonas agarivorans</name>
    <dbReference type="NCBI Taxonomy" id="349064"/>
    <lineage>
        <taxon>Bacteria</taxon>
        <taxon>Pseudomonadati</taxon>
        <taxon>Pseudomonadota</taxon>
        <taxon>Gammaproteobacteria</taxon>
        <taxon>Alteromonadales</taxon>
        <taxon>Colwelliaceae</taxon>
        <taxon>Thalassotalea</taxon>
    </lineage>
</organism>
<dbReference type="InterPro" id="IPR036188">
    <property type="entry name" value="FAD/NAD-bd_sf"/>
</dbReference>
<gene>
    <name evidence="3" type="ORF">SAMN05660429_00806</name>
</gene>
<dbReference type="PIRSF" id="PIRSF011396">
    <property type="entry name" value="Trp_halogenase"/>
    <property type="match status" value="1"/>
</dbReference>
<keyword evidence="4" id="KW-1185">Reference proteome</keyword>
<feature type="binding site" evidence="2">
    <location>
        <position position="187"/>
    </location>
    <ligand>
        <name>FAD</name>
        <dbReference type="ChEBI" id="CHEBI:57692"/>
    </ligand>
</feature>
<dbReference type="STRING" id="349064.SAMN05660429_00806"/>
<accession>A0A1I0ASX0</accession>
<dbReference type="SUPFAM" id="SSF51905">
    <property type="entry name" value="FAD/NAD(P)-binding domain"/>
    <property type="match status" value="1"/>
</dbReference>
<dbReference type="AlphaFoldDB" id="A0A1I0ASX0"/>
<evidence type="ECO:0000256" key="2">
    <source>
        <dbReference type="PIRSR" id="PIRSR011396-2"/>
    </source>
</evidence>
<dbReference type="InterPro" id="IPR006905">
    <property type="entry name" value="Flavin_halogenase"/>
</dbReference>
<feature type="binding site" evidence="2">
    <location>
        <position position="341"/>
    </location>
    <ligand>
        <name>FAD</name>
        <dbReference type="ChEBI" id="CHEBI:57692"/>
    </ligand>
</feature>
<proteinExistence type="predicted"/>
<dbReference type="EMBL" id="FOHK01000003">
    <property type="protein sequence ID" value="SES97458.1"/>
    <property type="molecule type" value="Genomic_DNA"/>
</dbReference>
<evidence type="ECO:0000313" key="4">
    <source>
        <dbReference type="Proteomes" id="UP000199308"/>
    </source>
</evidence>
<keyword evidence="2" id="KW-0547">Nucleotide-binding</keyword>
<dbReference type="InterPro" id="IPR050816">
    <property type="entry name" value="Flavin-dep_Halogenase_NPB"/>
</dbReference>
<reference evidence="3 4" key="1">
    <citation type="submission" date="2016-10" db="EMBL/GenBank/DDBJ databases">
        <authorList>
            <person name="de Groot N.N."/>
        </authorList>
    </citation>
    <scope>NUCLEOTIDE SEQUENCE [LARGE SCALE GENOMIC DNA]</scope>
    <source>
        <strain evidence="3 4">DSM 19706</strain>
    </source>
</reference>
<dbReference type="RefSeq" id="WP_093327885.1">
    <property type="nucleotide sequence ID" value="NZ_AP027363.1"/>
</dbReference>
<keyword evidence="2" id="KW-0285">Flavoprotein</keyword>
<sequence length="516" mass="57836">MTNISHIVIVGGGSAGWLSAGIIAAKLKQSVASGFTVTLIESNTIASVGVGEGTWPTMRSTLKNMGISETEFIKQCDVSFKQGAKFARWRTGKQDDYYYHPLVLPQGFEQLDLVPHWQASDSPLSFSEMVCPQESLCEQGLAPKLITTPEYRAVANYAYHMDAGKFATFLQQHCVENLDVHHIVDDVVGVNKTDSGDISSLATAKHGQIKGDLFIDCTGFKALLIGEHLNVPFVSCNETLFVDQALAIQVPYQQENSAIASHTISTAQSAGWIWDIGLPTRRGVGHVYSSRHVGEDHAYQQLMQYLSGQVDKPESLDVKKIPIEAGHRAQFWKNNCVAIGLSAGFLEPLEASALLLIEISAQMVVDQLPTNRQVMDIVAKRYNETFTYRWARIIDFLKLHYCLSERTDNPFWIEHRDPSTMSERLQEQLMLWKHQFPSDADFESALEIFPAASYQYVLYGMGFRTHQNPLGRSQQSIDRAQMAFKKNIAETQQMSNVLQSNRDLLEKIYKYGLQTI</sequence>
<dbReference type="Proteomes" id="UP000199308">
    <property type="component" value="Unassembled WGS sequence"/>
</dbReference>
<dbReference type="Pfam" id="PF04820">
    <property type="entry name" value="Trp_halogenase"/>
    <property type="match status" value="1"/>
</dbReference>
<name>A0A1I0ASX0_THASX</name>
<feature type="binding site" evidence="2">
    <location>
        <position position="81"/>
    </location>
    <ligand>
        <name>7-chloro-L-tryptophan</name>
        <dbReference type="ChEBI" id="CHEBI:58713"/>
    </ligand>
</feature>
<feature type="binding site" evidence="2">
    <location>
        <begin position="12"/>
        <end position="15"/>
    </location>
    <ligand>
        <name>FAD</name>
        <dbReference type="ChEBI" id="CHEBI:57692"/>
    </ligand>
</feature>
<feature type="active site" evidence="1">
    <location>
        <position position="81"/>
    </location>
</feature>
<dbReference type="PANTHER" id="PTHR43747">
    <property type="entry name" value="FAD-BINDING PROTEIN"/>
    <property type="match status" value="1"/>
</dbReference>
<evidence type="ECO:0000313" key="3">
    <source>
        <dbReference type="EMBL" id="SES97458.1"/>
    </source>
</evidence>
<dbReference type="Gene3D" id="3.50.50.60">
    <property type="entry name" value="FAD/NAD(P)-binding domain"/>
    <property type="match status" value="1"/>
</dbReference>
<dbReference type="GO" id="GO:0004497">
    <property type="term" value="F:monooxygenase activity"/>
    <property type="evidence" value="ECO:0007669"/>
    <property type="project" value="InterPro"/>
</dbReference>
<dbReference type="PANTHER" id="PTHR43747:SF4">
    <property type="entry name" value="FLAVIN-DEPENDENT TRYPTOPHAN HALOGENASE"/>
    <property type="match status" value="1"/>
</dbReference>
<dbReference type="InterPro" id="IPR033856">
    <property type="entry name" value="Trp_halogen"/>
</dbReference>
<dbReference type="GO" id="GO:0000166">
    <property type="term" value="F:nucleotide binding"/>
    <property type="evidence" value="ECO:0007669"/>
    <property type="project" value="UniProtKB-KW"/>
</dbReference>